<dbReference type="InterPro" id="IPR003838">
    <property type="entry name" value="ABC3_permease_C"/>
</dbReference>
<accession>A0A2S1LMK9</accession>
<dbReference type="Pfam" id="PF02687">
    <property type="entry name" value="FtsX"/>
    <property type="match status" value="2"/>
</dbReference>
<feature type="domain" description="ABC3 transporter permease C-terminal" evidence="7">
    <location>
        <begin position="685"/>
        <end position="795"/>
    </location>
</feature>
<organism evidence="9 10">
    <name type="scientific">Flavobacterium kingsejongi</name>
    <dbReference type="NCBI Taxonomy" id="1678728"/>
    <lineage>
        <taxon>Bacteria</taxon>
        <taxon>Pseudomonadati</taxon>
        <taxon>Bacteroidota</taxon>
        <taxon>Flavobacteriia</taxon>
        <taxon>Flavobacteriales</taxon>
        <taxon>Flavobacteriaceae</taxon>
        <taxon>Flavobacterium</taxon>
    </lineage>
</organism>
<dbReference type="PANTHER" id="PTHR30572">
    <property type="entry name" value="MEMBRANE COMPONENT OF TRANSPORTER-RELATED"/>
    <property type="match status" value="1"/>
</dbReference>
<feature type="transmembrane region" description="Helical" evidence="6">
    <location>
        <begin position="733"/>
        <end position="752"/>
    </location>
</feature>
<evidence type="ECO:0000259" key="7">
    <source>
        <dbReference type="Pfam" id="PF02687"/>
    </source>
</evidence>
<dbReference type="OrthoDB" id="8740261at2"/>
<feature type="transmembrane region" description="Helical" evidence="6">
    <location>
        <begin position="383"/>
        <end position="406"/>
    </location>
</feature>
<name>A0A2S1LMK9_9FLAO</name>
<gene>
    <name evidence="9" type="ORF">FK004_06930</name>
</gene>
<evidence type="ECO:0000256" key="5">
    <source>
        <dbReference type="ARBA" id="ARBA00023136"/>
    </source>
</evidence>
<reference evidence="9 10" key="1">
    <citation type="submission" date="2017-04" db="EMBL/GenBank/DDBJ databases">
        <title>Complete genome sequence of Flavobacterium kingsejong AJ004.</title>
        <authorList>
            <person name="Lee P.C."/>
        </authorList>
    </citation>
    <scope>NUCLEOTIDE SEQUENCE [LARGE SCALE GENOMIC DNA]</scope>
    <source>
        <strain evidence="9 10">AJ004</strain>
    </source>
</reference>
<feature type="domain" description="MacB-like periplasmic core" evidence="8">
    <location>
        <begin position="438"/>
        <end position="640"/>
    </location>
</feature>
<feature type="transmembrane region" description="Helical" evidence="6">
    <location>
        <begin position="342"/>
        <end position="363"/>
    </location>
</feature>
<feature type="transmembrane region" description="Helical" evidence="6">
    <location>
        <begin position="21"/>
        <end position="41"/>
    </location>
</feature>
<dbReference type="GO" id="GO:0005886">
    <property type="term" value="C:plasma membrane"/>
    <property type="evidence" value="ECO:0007669"/>
    <property type="project" value="UniProtKB-SubCell"/>
</dbReference>
<dbReference type="KEGG" id="fki:FK004_06930"/>
<dbReference type="AlphaFoldDB" id="A0A2S1LMK9"/>
<proteinExistence type="predicted"/>
<sequence>MLKNWTKIFLYNIRNNKLFTFLNVLGLGIGISGLIFAILYWNDEHAYNEWNPEKEKVYQVLTVIGSGLDPWATTVSPLGPLLKSEAPQVESYCYIETNYSTDNIGYKGRKELITKVFDAQGNFFSFFPFDFIKGSAGGALPDDSSIALSEETAIRLFGDENPLGKQVVYSKKNLVVRGVYRIPGKSSIAPMAVTSFMNYKLKSSEGSWGDYNFGLLLKIKSPEAVPGVIKKIDQLFLDYKTKPGAKEEGIALEDYIKKDGGEGTVLLESLKTARLHSADNAYPEGKGNYQSLVIMLGLSLLILILSIVNYINLATANAIKRAKEVGVRKILGADKGNIIRQFVYETVIMTIAAILLALVIVELSLPYYNDFLGKELVIHSGQFYGQLLLIFGVVVIFAGLFPAGYVANFETLNVLKGNFGRSKTGTWLRNGMLILQFAIASFFIIGSYIVYQQVDYMSHKDLGFQGKQVVEISYRQKGEKSPYERYRTIKQELSKIKGVEQVSTGTFSFGKGGMSSTGFEYNNRNIQSKNMAYDFGMLEMMHIQIADGRDLSESLSSDTINTILINETAARMMNEKNPVGKEINWNDKKLKIVGLVKDFHINGPQNKIPPMTFLHFKTIRWMEGNMSQVFVKIGPENTEETLLSIEQFWNTKVDSDYPFQYVFVDKGFARAYESYVKQKNLFSLLNIVVILISLFGLFALATFSIERRMKEIAIRKTLGAETRVLLRELSKQYLIFCVIGFLIALFPVYYLLEMWLDNFAFRIGITVLPFAISFVVLLLLTLIVVLSRALQATRIDVLKYLKYE</sequence>
<dbReference type="RefSeq" id="WP_108736603.1">
    <property type="nucleotide sequence ID" value="NZ_CP020919.1"/>
</dbReference>
<feature type="transmembrane region" description="Helical" evidence="6">
    <location>
        <begin position="764"/>
        <end position="786"/>
    </location>
</feature>
<keyword evidence="3 6" id="KW-0812">Transmembrane</keyword>
<feature type="domain" description="MacB-like periplasmic core" evidence="8">
    <location>
        <begin position="20"/>
        <end position="234"/>
    </location>
</feature>
<comment type="subcellular location">
    <subcellularLocation>
        <location evidence="1">Cell membrane</location>
        <topology evidence="1">Multi-pass membrane protein</topology>
    </subcellularLocation>
</comment>
<evidence type="ECO:0000256" key="4">
    <source>
        <dbReference type="ARBA" id="ARBA00022989"/>
    </source>
</evidence>
<evidence type="ECO:0000256" key="2">
    <source>
        <dbReference type="ARBA" id="ARBA00022475"/>
    </source>
</evidence>
<evidence type="ECO:0000313" key="10">
    <source>
        <dbReference type="Proteomes" id="UP000244677"/>
    </source>
</evidence>
<dbReference type="InterPro" id="IPR050250">
    <property type="entry name" value="Macrolide_Exporter_MacB"/>
</dbReference>
<dbReference type="Proteomes" id="UP000244677">
    <property type="component" value="Chromosome"/>
</dbReference>
<dbReference type="EMBL" id="CP020919">
    <property type="protein sequence ID" value="AWG24982.1"/>
    <property type="molecule type" value="Genomic_DNA"/>
</dbReference>
<evidence type="ECO:0000313" key="9">
    <source>
        <dbReference type="EMBL" id="AWG24982.1"/>
    </source>
</evidence>
<keyword evidence="10" id="KW-1185">Reference proteome</keyword>
<protein>
    <submittedName>
        <fullName evidence="9">Multidrug ABC transporter substrate-binding protein</fullName>
    </submittedName>
</protein>
<evidence type="ECO:0000256" key="6">
    <source>
        <dbReference type="SAM" id="Phobius"/>
    </source>
</evidence>
<feature type="transmembrane region" description="Helical" evidence="6">
    <location>
        <begin position="292"/>
        <end position="313"/>
    </location>
</feature>
<evidence type="ECO:0000259" key="8">
    <source>
        <dbReference type="Pfam" id="PF12704"/>
    </source>
</evidence>
<dbReference type="Pfam" id="PF12704">
    <property type="entry name" value="MacB_PCD"/>
    <property type="match status" value="2"/>
</dbReference>
<dbReference type="InterPro" id="IPR025857">
    <property type="entry name" value="MacB_PCD"/>
</dbReference>
<keyword evidence="2" id="KW-1003">Cell membrane</keyword>
<dbReference type="PANTHER" id="PTHR30572:SF18">
    <property type="entry name" value="ABC-TYPE MACROLIDE FAMILY EXPORT SYSTEM PERMEASE COMPONENT 2"/>
    <property type="match status" value="1"/>
</dbReference>
<keyword evidence="4 6" id="KW-1133">Transmembrane helix</keyword>
<feature type="domain" description="ABC3 transporter permease C-terminal" evidence="7">
    <location>
        <begin position="298"/>
        <end position="401"/>
    </location>
</feature>
<keyword evidence="5 6" id="KW-0472">Membrane</keyword>
<dbReference type="GO" id="GO:0022857">
    <property type="term" value="F:transmembrane transporter activity"/>
    <property type="evidence" value="ECO:0007669"/>
    <property type="project" value="TreeGrafter"/>
</dbReference>
<evidence type="ECO:0000256" key="3">
    <source>
        <dbReference type="ARBA" id="ARBA00022692"/>
    </source>
</evidence>
<feature type="transmembrane region" description="Helical" evidence="6">
    <location>
        <begin position="427"/>
        <end position="451"/>
    </location>
</feature>
<feature type="transmembrane region" description="Helical" evidence="6">
    <location>
        <begin position="681"/>
        <end position="705"/>
    </location>
</feature>
<evidence type="ECO:0000256" key="1">
    <source>
        <dbReference type="ARBA" id="ARBA00004651"/>
    </source>
</evidence>